<dbReference type="SUPFAM" id="SSF53335">
    <property type="entry name" value="S-adenosyl-L-methionine-dependent methyltransferases"/>
    <property type="match status" value="1"/>
</dbReference>
<dbReference type="GO" id="GO:0005840">
    <property type="term" value="C:ribosome"/>
    <property type="evidence" value="ECO:0007669"/>
    <property type="project" value="UniProtKB-KW"/>
</dbReference>
<dbReference type="GO" id="GO:0016279">
    <property type="term" value="F:protein-lysine N-methyltransferase activity"/>
    <property type="evidence" value="ECO:0007669"/>
    <property type="project" value="TreeGrafter"/>
</dbReference>
<keyword evidence="5 6" id="KW-0949">S-adenosyl-L-methionine</keyword>
<proteinExistence type="inferred from homology"/>
<dbReference type="EC" id="2.1.1.-" evidence="6"/>
<feature type="binding site" evidence="6">
    <location>
        <position position="151"/>
    </location>
    <ligand>
        <name>S-adenosyl-L-methionine</name>
        <dbReference type="ChEBI" id="CHEBI:59789"/>
    </ligand>
</feature>
<evidence type="ECO:0000256" key="4">
    <source>
        <dbReference type="ARBA" id="ARBA00022679"/>
    </source>
</evidence>
<comment type="catalytic activity">
    <reaction evidence="6">
        <text>L-lysyl-[protein] + 3 S-adenosyl-L-methionine = N(6),N(6),N(6)-trimethyl-L-lysyl-[protein] + 3 S-adenosyl-L-homocysteine + 3 H(+)</text>
        <dbReference type="Rhea" id="RHEA:54192"/>
        <dbReference type="Rhea" id="RHEA-COMP:9752"/>
        <dbReference type="Rhea" id="RHEA-COMP:13826"/>
        <dbReference type="ChEBI" id="CHEBI:15378"/>
        <dbReference type="ChEBI" id="CHEBI:29969"/>
        <dbReference type="ChEBI" id="CHEBI:57856"/>
        <dbReference type="ChEBI" id="CHEBI:59789"/>
        <dbReference type="ChEBI" id="CHEBI:61961"/>
    </reaction>
</comment>
<comment type="subcellular location">
    <subcellularLocation>
        <location evidence="6">Cytoplasm</location>
    </subcellularLocation>
</comment>
<dbReference type="EMBL" id="FOUF01000007">
    <property type="protein sequence ID" value="SFM12198.1"/>
    <property type="molecule type" value="Genomic_DNA"/>
</dbReference>
<dbReference type="Gene3D" id="3.40.50.150">
    <property type="entry name" value="Vaccinia Virus protein VP39"/>
    <property type="match status" value="1"/>
</dbReference>
<dbReference type="CDD" id="cd02440">
    <property type="entry name" value="AdoMet_MTases"/>
    <property type="match status" value="1"/>
</dbReference>
<dbReference type="AlphaFoldDB" id="A0A1I4N9P0"/>
<accession>A0A1I4N9P0</accession>
<evidence type="ECO:0000256" key="1">
    <source>
        <dbReference type="ARBA" id="ARBA00009741"/>
    </source>
</evidence>
<dbReference type="GO" id="GO:0005829">
    <property type="term" value="C:cytosol"/>
    <property type="evidence" value="ECO:0007669"/>
    <property type="project" value="TreeGrafter"/>
</dbReference>
<evidence type="ECO:0000256" key="3">
    <source>
        <dbReference type="ARBA" id="ARBA00022603"/>
    </source>
</evidence>
<evidence type="ECO:0000313" key="8">
    <source>
        <dbReference type="Proteomes" id="UP000199561"/>
    </source>
</evidence>
<dbReference type="InterPro" id="IPR029063">
    <property type="entry name" value="SAM-dependent_MTases_sf"/>
</dbReference>
<protein>
    <recommendedName>
        <fullName evidence="6">Ribosomal protein L11 methyltransferase</fullName>
        <shortName evidence="6">L11 Mtase</shortName>
        <ecNumber evidence="6">2.1.1.-</ecNumber>
    </recommendedName>
</protein>
<dbReference type="PIRSF" id="PIRSF000401">
    <property type="entry name" value="RPL11_MTase"/>
    <property type="match status" value="1"/>
</dbReference>
<organism evidence="7 8">
    <name type="scientific">Nitrosomonas nitrosa</name>
    <dbReference type="NCBI Taxonomy" id="52442"/>
    <lineage>
        <taxon>Bacteria</taxon>
        <taxon>Pseudomonadati</taxon>
        <taxon>Pseudomonadota</taxon>
        <taxon>Betaproteobacteria</taxon>
        <taxon>Nitrosomonadales</taxon>
        <taxon>Nitrosomonadaceae</taxon>
        <taxon>Nitrosomonas</taxon>
    </lineage>
</organism>
<dbReference type="InterPro" id="IPR050078">
    <property type="entry name" value="Ribosomal_L11_MeTrfase_PrmA"/>
</dbReference>
<evidence type="ECO:0000256" key="6">
    <source>
        <dbReference type="HAMAP-Rule" id="MF_00735"/>
    </source>
</evidence>
<evidence type="ECO:0000313" key="7">
    <source>
        <dbReference type="EMBL" id="SFM12198.1"/>
    </source>
</evidence>
<name>A0A1I4N9P0_9PROT</name>
<dbReference type="STRING" id="52442.SAMN05421880_10714"/>
<gene>
    <name evidence="6" type="primary">prmA</name>
    <name evidence="7" type="ORF">SAMN05421880_10714</name>
</gene>
<dbReference type="GO" id="GO:0032259">
    <property type="term" value="P:methylation"/>
    <property type="evidence" value="ECO:0007669"/>
    <property type="project" value="UniProtKB-KW"/>
</dbReference>
<dbReference type="PANTHER" id="PTHR43648:SF1">
    <property type="entry name" value="ELECTRON TRANSFER FLAVOPROTEIN BETA SUBUNIT LYSINE METHYLTRANSFERASE"/>
    <property type="match status" value="1"/>
</dbReference>
<evidence type="ECO:0000256" key="2">
    <source>
        <dbReference type="ARBA" id="ARBA00022490"/>
    </source>
</evidence>
<comment type="function">
    <text evidence="6">Methylates ribosomal protein L11.</text>
</comment>
<sequence>MSWLALTFEVNAADVEVVSDKLFELGALSVDIHDAAAGTSDEQPLFDEPGEYAGELWSQAAITALFGQDADSAAIMQAITQVLELADQPEYHLSTVAEQDWVKLTQSQFDPIRISSKLWIVPTWHHPPDPTAINLILDPGRAFGTGSHPTTQLCLAWLDQHIHPGETVLDYGCGSGILAIAALKLGAGFVMGVDIDDHAIIASRDNAILNRCDPKKIAFSTHLDTLLTANPAANKPVDKVVANILANPLIMLAPILMNTLRQGGAIALSGVLEAQANEVIHAYRQNIKMEIADNKEGWVLLTGVKQ</sequence>
<keyword evidence="7" id="KW-0689">Ribosomal protein</keyword>
<reference evidence="7 8" key="1">
    <citation type="submission" date="2016-10" db="EMBL/GenBank/DDBJ databases">
        <authorList>
            <person name="de Groot N.N."/>
        </authorList>
    </citation>
    <scope>NUCLEOTIDE SEQUENCE [LARGE SCALE GENOMIC DNA]</scope>
    <source>
        <strain evidence="7 8">Nm146</strain>
    </source>
</reference>
<keyword evidence="4 6" id="KW-0808">Transferase</keyword>
<dbReference type="Pfam" id="PF06325">
    <property type="entry name" value="PrmA"/>
    <property type="match status" value="1"/>
</dbReference>
<comment type="similarity">
    <text evidence="1 6">Belongs to the methyltransferase superfamily. PrmA family.</text>
</comment>
<feature type="binding site" evidence="6">
    <location>
        <position position="194"/>
    </location>
    <ligand>
        <name>S-adenosyl-L-methionine</name>
        <dbReference type="ChEBI" id="CHEBI:59789"/>
    </ligand>
</feature>
<feature type="binding site" evidence="6">
    <location>
        <position position="172"/>
    </location>
    <ligand>
        <name>S-adenosyl-L-methionine</name>
        <dbReference type="ChEBI" id="CHEBI:59789"/>
    </ligand>
</feature>
<keyword evidence="8" id="KW-1185">Reference proteome</keyword>
<keyword evidence="2 6" id="KW-0963">Cytoplasm</keyword>
<dbReference type="NCBIfam" id="TIGR00406">
    <property type="entry name" value="prmA"/>
    <property type="match status" value="1"/>
</dbReference>
<dbReference type="Proteomes" id="UP000199561">
    <property type="component" value="Unassembled WGS sequence"/>
</dbReference>
<evidence type="ECO:0000256" key="5">
    <source>
        <dbReference type="ARBA" id="ARBA00022691"/>
    </source>
</evidence>
<feature type="binding site" evidence="6">
    <location>
        <position position="243"/>
    </location>
    <ligand>
        <name>S-adenosyl-L-methionine</name>
        <dbReference type="ChEBI" id="CHEBI:59789"/>
    </ligand>
</feature>
<dbReference type="PANTHER" id="PTHR43648">
    <property type="entry name" value="ELECTRON TRANSFER FLAVOPROTEIN BETA SUBUNIT LYSINE METHYLTRANSFERASE"/>
    <property type="match status" value="1"/>
</dbReference>
<keyword evidence="7" id="KW-0687">Ribonucleoprotein</keyword>
<dbReference type="InterPro" id="IPR004498">
    <property type="entry name" value="Ribosomal_PrmA_MeTrfase"/>
</dbReference>
<dbReference type="RefSeq" id="WP_090667042.1">
    <property type="nucleotide sequence ID" value="NZ_FOUF01000007.1"/>
</dbReference>
<keyword evidence="3 6" id="KW-0489">Methyltransferase</keyword>
<dbReference type="HAMAP" id="MF_00735">
    <property type="entry name" value="Methyltr_PrmA"/>
    <property type="match status" value="1"/>
</dbReference>